<dbReference type="AlphaFoldDB" id="A0A4D4LRM4"/>
<dbReference type="Proteomes" id="UP000299211">
    <property type="component" value="Unassembled WGS sequence"/>
</dbReference>
<evidence type="ECO:0000313" key="4">
    <source>
        <dbReference type="Proteomes" id="UP000302139"/>
    </source>
</evidence>
<gene>
    <name evidence="1" type="ORF">SAV14893_025570</name>
    <name evidence="2" type="ORF">SAV31267_061870</name>
</gene>
<dbReference type="EMBL" id="BJHX01000001">
    <property type="protein sequence ID" value="GDY63164.1"/>
    <property type="molecule type" value="Genomic_DNA"/>
</dbReference>
<dbReference type="Proteomes" id="UP000302139">
    <property type="component" value="Unassembled WGS sequence"/>
</dbReference>
<protein>
    <submittedName>
        <fullName evidence="1">Uncharacterized protein</fullName>
    </submittedName>
</protein>
<accession>A0A4D4LRM4</accession>
<reference evidence="1 4" key="2">
    <citation type="submission" date="2019-04" db="EMBL/GenBank/DDBJ databases">
        <title>Draft genome sequences of Streptomyces avermitilis NBRC 14893.</title>
        <authorList>
            <person name="Komaki H."/>
            <person name="Tamura T."/>
            <person name="Hosoyama A."/>
        </authorList>
    </citation>
    <scope>NUCLEOTIDE SEQUENCE [LARGE SCALE GENOMIC DNA]</scope>
    <source>
        <strain evidence="1 4">NBRC 14893</strain>
    </source>
</reference>
<reference evidence="2 3" key="1">
    <citation type="submission" date="2019-04" db="EMBL/GenBank/DDBJ databases">
        <title>Draft genome sequences of Streptomyces avermitilis ATCC 31267.</title>
        <authorList>
            <person name="Komaki H."/>
            <person name="Tamura T."/>
            <person name="Hosoyama A."/>
        </authorList>
    </citation>
    <scope>NUCLEOTIDE SEQUENCE [LARGE SCALE GENOMIC DNA]</scope>
    <source>
        <strain evidence="2 3">ATCC 31267</strain>
    </source>
</reference>
<name>A0A4D4LRM4_STRAX</name>
<evidence type="ECO:0000313" key="2">
    <source>
        <dbReference type="EMBL" id="GDY76702.1"/>
    </source>
</evidence>
<sequence length="93" mass="10219">MSYFMNNVMGESIDEATIRSILSGLLGSDDEHSDVSLVHESGWSLSVRPDKVLRWENVEESSVPARELPLGSWDDVTRALSKLSRGDVQAVSA</sequence>
<comment type="caution">
    <text evidence="1">The sequence shown here is derived from an EMBL/GenBank/DDBJ whole genome shotgun (WGS) entry which is preliminary data.</text>
</comment>
<proteinExistence type="predicted"/>
<dbReference type="EMBL" id="BJHY01000001">
    <property type="protein sequence ID" value="GDY76702.1"/>
    <property type="molecule type" value="Genomic_DNA"/>
</dbReference>
<evidence type="ECO:0000313" key="1">
    <source>
        <dbReference type="EMBL" id="GDY63164.1"/>
    </source>
</evidence>
<evidence type="ECO:0000313" key="3">
    <source>
        <dbReference type="Proteomes" id="UP000299211"/>
    </source>
</evidence>
<organism evidence="1 4">
    <name type="scientific">Streptomyces avermitilis</name>
    <dbReference type="NCBI Taxonomy" id="33903"/>
    <lineage>
        <taxon>Bacteria</taxon>
        <taxon>Bacillati</taxon>
        <taxon>Actinomycetota</taxon>
        <taxon>Actinomycetes</taxon>
        <taxon>Kitasatosporales</taxon>
        <taxon>Streptomycetaceae</taxon>
        <taxon>Streptomyces</taxon>
    </lineage>
</organism>